<feature type="domain" description="26S proteasome non-ATPase regulatory subunit RPN1 C-terminal" evidence="5">
    <location>
        <begin position="1085"/>
        <end position="1130"/>
    </location>
</feature>
<accession>A0A1I8GY81</accession>
<dbReference type="SUPFAM" id="SSF48371">
    <property type="entry name" value="ARM repeat"/>
    <property type="match status" value="1"/>
</dbReference>
<dbReference type="InterPro" id="IPR016024">
    <property type="entry name" value="ARM-type_fold"/>
</dbReference>
<feature type="region of interest" description="Disordered" evidence="3">
    <location>
        <begin position="125"/>
        <end position="144"/>
    </location>
</feature>
<dbReference type="InterPro" id="IPR040892">
    <property type="entry name" value="RPN1_N"/>
</dbReference>
<feature type="compositionally biased region" description="Acidic residues" evidence="3">
    <location>
        <begin position="34"/>
        <end position="43"/>
    </location>
</feature>
<dbReference type="Gene3D" id="1.25.10.10">
    <property type="entry name" value="Leucine-rich Repeat Variant"/>
    <property type="match status" value="1"/>
</dbReference>
<dbReference type="Proteomes" id="UP000095280">
    <property type="component" value="Unplaced"/>
</dbReference>
<evidence type="ECO:0000256" key="1">
    <source>
        <dbReference type="ARBA" id="ARBA00022737"/>
    </source>
</evidence>
<dbReference type="GO" id="GO:0005634">
    <property type="term" value="C:nucleus"/>
    <property type="evidence" value="ECO:0007669"/>
    <property type="project" value="TreeGrafter"/>
</dbReference>
<dbReference type="PANTHER" id="PTHR10943:SF1">
    <property type="entry name" value="26S PROTEASOME NON-ATPASE REGULATORY SUBUNIT 2"/>
    <property type="match status" value="1"/>
</dbReference>
<reference evidence="7" key="1">
    <citation type="submission" date="2016-11" db="UniProtKB">
        <authorList>
            <consortium name="WormBaseParasite"/>
        </authorList>
    </citation>
    <scope>IDENTIFICATION</scope>
</reference>
<feature type="compositionally biased region" description="Low complexity" evidence="3">
    <location>
        <begin position="844"/>
        <end position="866"/>
    </location>
</feature>
<evidence type="ECO:0000256" key="2">
    <source>
        <dbReference type="ARBA" id="ARBA00022942"/>
    </source>
</evidence>
<feature type="compositionally biased region" description="Acidic residues" evidence="3">
    <location>
        <begin position="368"/>
        <end position="389"/>
    </location>
</feature>
<protein>
    <submittedName>
        <fullName evidence="7">RPN1_RPN2_N domain-containing protein</fullName>
    </submittedName>
</protein>
<feature type="region of interest" description="Disordered" evidence="3">
    <location>
        <begin position="829"/>
        <end position="872"/>
    </location>
</feature>
<feature type="domain" description="RPN1 N-terminal" evidence="4">
    <location>
        <begin position="213"/>
        <end position="573"/>
    </location>
</feature>
<feature type="region of interest" description="Disordered" evidence="3">
    <location>
        <begin position="151"/>
        <end position="205"/>
    </location>
</feature>
<dbReference type="GO" id="GO:0008540">
    <property type="term" value="C:proteasome regulatory particle, base subcomplex"/>
    <property type="evidence" value="ECO:0007669"/>
    <property type="project" value="TreeGrafter"/>
</dbReference>
<dbReference type="GO" id="GO:0034515">
    <property type="term" value="C:proteasome storage granule"/>
    <property type="evidence" value="ECO:0007669"/>
    <property type="project" value="TreeGrafter"/>
</dbReference>
<feature type="region of interest" description="Disordered" evidence="3">
    <location>
        <begin position="23"/>
        <end position="49"/>
    </location>
</feature>
<name>A0A1I8GY81_9PLAT</name>
<dbReference type="InterPro" id="IPR011989">
    <property type="entry name" value="ARM-like"/>
</dbReference>
<evidence type="ECO:0000259" key="4">
    <source>
        <dbReference type="Pfam" id="PF17781"/>
    </source>
</evidence>
<dbReference type="PANTHER" id="PTHR10943">
    <property type="entry name" value="26S PROTEASOME NON-ATPASE REGULATORY SUBUNIT"/>
    <property type="match status" value="1"/>
</dbReference>
<dbReference type="InterPro" id="IPR041433">
    <property type="entry name" value="RPN1_C"/>
</dbReference>
<dbReference type="Pfam" id="PF17781">
    <property type="entry name" value="RPN1_RPN2_N"/>
    <property type="match status" value="1"/>
</dbReference>
<proteinExistence type="predicted"/>
<dbReference type="WBParaSite" id="maker-uti_cns_0003452-snap-gene-0.1-mRNA-1">
    <property type="protein sequence ID" value="maker-uti_cns_0003452-snap-gene-0.1-mRNA-1"/>
    <property type="gene ID" value="maker-uti_cns_0003452-snap-gene-0.1"/>
</dbReference>
<feature type="compositionally biased region" description="Basic and acidic residues" evidence="3">
    <location>
        <begin position="151"/>
        <end position="185"/>
    </location>
</feature>
<keyword evidence="6" id="KW-1185">Reference proteome</keyword>
<feature type="region of interest" description="Disordered" evidence="3">
    <location>
        <begin position="343"/>
        <end position="394"/>
    </location>
</feature>
<sequence length="1448" mass="158627">YVSSLSLELRQVKSNGCYYFAADSSYPDDKLSDSDGDDDDDDGVSLASSEPIDRLWPAAAKLAADMSMSPDEVDGAPADLLAAQLLERLADNDLSGAIRHCRLLLTFQPHSGEARELLATLSERDQQQRDDLLESNSESTDTESETYFRYFHHDQHGRNEDEAESRRTSSDAMSEKVEKTEKQENAKANGKANEKEAKEAELSEEDAQLKDELNMLVERLQESDSNLYKPALESLRNLIRSSTTSMISAPKPLKFLRPHYESLRNEVYVKIPDGPTKRLCADIVSVLAMTAVDKPEFRTDSLRYRFLGSGEDIGAWGHEYVRHLTGQCVLEWEAMAEAEQQQMLRQRRLERRQQRQQSGADSKKDKDDNDEDNDESGDEDGEEPMEEDGPAAGGVRITRDQLLSLCELIIPYHMSHNAESEAIDLCVETGQLAMLEKHTGQANYQRVCLYLTSCVPYLPDEDWTAVLDTARRIYLKFGDQGNAMRCALKLNSPELVSKQFAETPDPTVRKQLACLLGRQQFAVDWDEDAYDDAELLSELMANARLNEHFHALGRELDIMEPKLPEDIYKSHLEPTRMSTGTVDSARQNLASSYVNGLVNCGFGRDKLLMEDDNKMKWIYRNKDAGMMSSVATLGWLLLWDDDNIKAGALLACGVVNSGVRNECEPALALLADYVENKTSCLNKAALIGLGVAYAGRGSGGESAIAKLQPLITEQGKPEQAALAALSCGVIAAGTLHSDVTSSILQSLLEAPPGDRVKPLARLHALGLALCCLGRQEAAEPVLAGLAAVEEPVRSLARVLCEACAYACTGNVLKVQSMLHLLSEKAQEEIGAGDAGSSSGGGGSRSTSTASSGRPLENNSGSPSAAAADKKSSEEATTAYAQGAAVLGVALVAMGEDVGKDMAFRIFGNLLRFGEANIKRAVPLALGLVYTSNPELKVLDLLSKFSHDSDLEVALSSILAMGLCGAGTNNARLAAMLRQLAGYHAKDPLALFAVRLAQGLTHLGKGTLTLTPSHSDKFLNNPGALAGLLAVLVAGLDMRRLLLASGWDCLLFYLTPAIQPRLLMTFDAELQPMQVPVRVGQAVDTVGQAGRPKTITGFQTHTTPVLLAYGERAELATEEYEPVSSLPLEGFQSLVVASICRSASLRSAAAASLLHRPQQPIRTTVIVARKHELDRPYPELDGRPLLHEIDDYPDRVPIYNKLYETAELLSLRPESEQLLSVRLNRDVPGLGESGQLVFVHRSRFWHYLNPLGWAKIEHQQQQEQKQSNRSESSWRDARVFTGPLYQLQRTLEALHLLVPVNLSAVNTTSGSSSSKSDRLPLNERHICVAFRRYGVELNRQSIKLPDKLPKLPKPGSGGAGSTFRIGVQLNNRVTVQVKASLYPIALGEAGGGLPPAQLPKIDVDNWLTEMYPQPTLPEGVRVFDKYMLQQGPPNFERLLGSNRTRIRKP</sequence>
<keyword evidence="1" id="KW-0677">Repeat</keyword>
<keyword evidence="2" id="KW-0647">Proteasome</keyword>
<evidence type="ECO:0000256" key="3">
    <source>
        <dbReference type="SAM" id="MobiDB-lite"/>
    </source>
</evidence>
<organism evidence="6 7">
    <name type="scientific">Macrostomum lignano</name>
    <dbReference type="NCBI Taxonomy" id="282301"/>
    <lineage>
        <taxon>Eukaryota</taxon>
        <taxon>Metazoa</taxon>
        <taxon>Spiralia</taxon>
        <taxon>Lophotrochozoa</taxon>
        <taxon>Platyhelminthes</taxon>
        <taxon>Rhabditophora</taxon>
        <taxon>Macrostomorpha</taxon>
        <taxon>Macrostomida</taxon>
        <taxon>Macrostomidae</taxon>
        <taxon>Macrostomum</taxon>
    </lineage>
</organism>
<feature type="compositionally biased region" description="Basic and acidic residues" evidence="3">
    <location>
        <begin position="192"/>
        <end position="205"/>
    </location>
</feature>
<evidence type="ECO:0000313" key="7">
    <source>
        <dbReference type="WBParaSite" id="maker-uti_cns_0003452-snap-gene-0.1-mRNA-1"/>
    </source>
</evidence>
<dbReference type="Pfam" id="PF18051">
    <property type="entry name" value="RPN1_C"/>
    <property type="match status" value="1"/>
</dbReference>
<dbReference type="GO" id="GO:0043161">
    <property type="term" value="P:proteasome-mediated ubiquitin-dependent protein catabolic process"/>
    <property type="evidence" value="ECO:0007669"/>
    <property type="project" value="TreeGrafter"/>
</dbReference>
<evidence type="ECO:0000313" key="6">
    <source>
        <dbReference type="Proteomes" id="UP000095280"/>
    </source>
</evidence>
<evidence type="ECO:0000259" key="5">
    <source>
        <dbReference type="Pfam" id="PF18051"/>
    </source>
</evidence>